<evidence type="ECO:0000313" key="6">
    <source>
        <dbReference type="EMBL" id="TMQ67649.1"/>
    </source>
</evidence>
<evidence type="ECO:0000256" key="1">
    <source>
        <dbReference type="ARBA" id="ARBA00010541"/>
    </source>
</evidence>
<feature type="chain" id="PRO_5021716542" evidence="4">
    <location>
        <begin position="29"/>
        <end position="328"/>
    </location>
</feature>
<dbReference type="PANTHER" id="PTHR22939">
    <property type="entry name" value="SERINE PROTEASE FAMILY S1C HTRA-RELATED"/>
    <property type="match status" value="1"/>
</dbReference>
<proteinExistence type="inferred from homology"/>
<dbReference type="InterPro" id="IPR001478">
    <property type="entry name" value="PDZ"/>
</dbReference>
<protein>
    <submittedName>
        <fullName evidence="6">PDZ domain-containing protein</fullName>
    </submittedName>
</protein>
<name>A0A538TVJ7_UNCEI</name>
<feature type="coiled-coil region" evidence="2">
    <location>
        <begin position="300"/>
        <end position="327"/>
    </location>
</feature>
<dbReference type="Proteomes" id="UP000316609">
    <property type="component" value="Unassembled WGS sequence"/>
</dbReference>
<dbReference type="PROSITE" id="PS50106">
    <property type="entry name" value="PDZ"/>
    <property type="match status" value="2"/>
</dbReference>
<sequence>MRKLVMVRSWWPALLALSLALGAAVAHGQDRGRAWLGVYMQSLTSELREGMDYRGEGVLVSRVVLGSPADEAGIRKGDIVVSLNSRNVTSPEELSRAIHESRVGQVVRVTVVRDGSRRSLSAKLAERSTEDGDSEIAPEAPAPPEAPEPPDMPEGPRAYSFDHDGSATRMALGMGRGRLGVRIEDLNQDLGSYFSVPDGKGVLVIEVLDETPASRAGLKAGDVIVQVGARSVGDTGDLSREIRGAPEGKIPITVVRRGAKRTLDVELGRAPRALWRDFNLGPMGLRDGEGDRTAIRRRAGNADRDELRQLRDEVRMLRERLDKLEQHD</sequence>
<feature type="compositionally biased region" description="Pro residues" evidence="3">
    <location>
        <begin position="140"/>
        <end position="153"/>
    </location>
</feature>
<organism evidence="6 7">
    <name type="scientific">Eiseniibacteriota bacterium</name>
    <dbReference type="NCBI Taxonomy" id="2212470"/>
    <lineage>
        <taxon>Bacteria</taxon>
        <taxon>Candidatus Eiseniibacteriota</taxon>
    </lineage>
</organism>
<dbReference type="EMBL" id="VBOY01000033">
    <property type="protein sequence ID" value="TMQ67649.1"/>
    <property type="molecule type" value="Genomic_DNA"/>
</dbReference>
<feature type="signal peptide" evidence="4">
    <location>
        <begin position="1"/>
        <end position="28"/>
    </location>
</feature>
<evidence type="ECO:0000313" key="7">
    <source>
        <dbReference type="Proteomes" id="UP000316609"/>
    </source>
</evidence>
<dbReference type="Pfam" id="PF13180">
    <property type="entry name" value="PDZ_2"/>
    <property type="match status" value="2"/>
</dbReference>
<dbReference type="SUPFAM" id="SSF50156">
    <property type="entry name" value="PDZ domain-like"/>
    <property type="match status" value="2"/>
</dbReference>
<reference evidence="6 7" key="1">
    <citation type="journal article" date="2019" name="Nat. Microbiol.">
        <title>Mediterranean grassland soil C-N compound turnover is dependent on rainfall and depth, and is mediated by genomically divergent microorganisms.</title>
        <authorList>
            <person name="Diamond S."/>
            <person name="Andeer P.F."/>
            <person name="Li Z."/>
            <person name="Crits-Christoph A."/>
            <person name="Burstein D."/>
            <person name="Anantharaman K."/>
            <person name="Lane K.R."/>
            <person name="Thomas B.C."/>
            <person name="Pan C."/>
            <person name="Northen T.R."/>
            <person name="Banfield J.F."/>
        </authorList>
    </citation>
    <scope>NUCLEOTIDE SEQUENCE [LARGE SCALE GENOMIC DNA]</scope>
    <source>
        <strain evidence="6">WS_8</strain>
    </source>
</reference>
<comment type="similarity">
    <text evidence="1">Belongs to the peptidase S1C family.</text>
</comment>
<comment type="caution">
    <text evidence="6">The sequence shown here is derived from an EMBL/GenBank/DDBJ whole genome shotgun (WGS) entry which is preliminary data.</text>
</comment>
<keyword evidence="2" id="KW-0175">Coiled coil</keyword>
<evidence type="ECO:0000256" key="3">
    <source>
        <dbReference type="SAM" id="MobiDB-lite"/>
    </source>
</evidence>
<evidence type="ECO:0000256" key="2">
    <source>
        <dbReference type="SAM" id="Coils"/>
    </source>
</evidence>
<evidence type="ECO:0000256" key="4">
    <source>
        <dbReference type="SAM" id="SignalP"/>
    </source>
</evidence>
<feature type="domain" description="PDZ" evidence="5">
    <location>
        <begin position="24"/>
        <end position="115"/>
    </location>
</feature>
<gene>
    <name evidence="6" type="ORF">E6K78_03915</name>
</gene>
<accession>A0A538TVJ7</accession>
<keyword evidence="4" id="KW-0732">Signal</keyword>
<dbReference type="Gene3D" id="2.30.42.10">
    <property type="match status" value="2"/>
</dbReference>
<dbReference type="InterPro" id="IPR036034">
    <property type="entry name" value="PDZ_sf"/>
</dbReference>
<feature type="domain" description="PDZ" evidence="5">
    <location>
        <begin position="176"/>
        <end position="232"/>
    </location>
</feature>
<dbReference type="AlphaFoldDB" id="A0A538TVJ7"/>
<evidence type="ECO:0000259" key="5">
    <source>
        <dbReference type="PROSITE" id="PS50106"/>
    </source>
</evidence>
<feature type="region of interest" description="Disordered" evidence="3">
    <location>
        <begin position="120"/>
        <end position="161"/>
    </location>
</feature>
<dbReference type="SMART" id="SM00228">
    <property type="entry name" value="PDZ"/>
    <property type="match status" value="2"/>
</dbReference>
<dbReference type="PANTHER" id="PTHR22939:SF129">
    <property type="entry name" value="SERINE PROTEASE HTRA2, MITOCHONDRIAL"/>
    <property type="match status" value="1"/>
</dbReference>